<dbReference type="InterPro" id="IPR029068">
    <property type="entry name" value="Glyas_Bleomycin-R_OHBP_Dase"/>
</dbReference>
<protein>
    <submittedName>
        <fullName evidence="3">Glyoxalase-like protein</fullName>
    </submittedName>
</protein>
<evidence type="ECO:0000313" key="2">
    <source>
        <dbReference type="EMBL" id="GIM85915.1"/>
    </source>
</evidence>
<dbReference type="EMBL" id="BOQM01000017">
    <property type="protein sequence ID" value="GIM85915.1"/>
    <property type="molecule type" value="Genomic_DNA"/>
</dbReference>
<feature type="domain" description="Glyoxalase-like" evidence="1">
    <location>
        <begin position="3"/>
        <end position="190"/>
    </location>
</feature>
<dbReference type="AlphaFoldDB" id="A0A542XQ48"/>
<dbReference type="GeneID" id="93772341"/>
<evidence type="ECO:0000313" key="3">
    <source>
        <dbReference type="EMBL" id="TQL37951.1"/>
    </source>
</evidence>
<proteinExistence type="predicted"/>
<comment type="caution">
    <text evidence="3">The sequence shown here is derived from an EMBL/GenBank/DDBJ whole genome shotgun (WGS) entry which is preliminary data.</text>
</comment>
<dbReference type="Pfam" id="PF13468">
    <property type="entry name" value="Glyoxalase_3"/>
    <property type="match status" value="1"/>
</dbReference>
<sequence>MRIDHVILGARTITPLRELLWNRHGFGITDGSPNPDGTASWIVPFDTPDVQYLELLVSDNERELAGSDFGRLFLERTADGPTFLNWAVLTDDVESTARQVEQVTGVDPGLLRGESVRADGQRVPWAEAAFDLSWRSQVLPFFLSYGNPTERAGRVAGDLRAAGHRVRPTALAGLTTGPAPERDWARRWPGLEGLAVTIDDTADPEITAVRIGTDEGETVVRLP</sequence>
<evidence type="ECO:0000259" key="1">
    <source>
        <dbReference type="Pfam" id="PF13468"/>
    </source>
</evidence>
<dbReference type="Proteomes" id="UP000677457">
    <property type="component" value="Unassembled WGS sequence"/>
</dbReference>
<dbReference type="InterPro" id="IPR025870">
    <property type="entry name" value="Glyoxalase-like_dom"/>
</dbReference>
<gene>
    <name evidence="3" type="ORF">FB564_3123</name>
    <name evidence="2" type="ORF">Sar04_26510</name>
</gene>
<dbReference type="Gene3D" id="3.10.180.10">
    <property type="entry name" value="2,3-Dihydroxybiphenyl 1,2-Dioxygenase, domain 1"/>
    <property type="match status" value="1"/>
</dbReference>
<keyword evidence="5" id="KW-1185">Reference proteome</keyword>
<dbReference type="EMBL" id="VFOL01000001">
    <property type="protein sequence ID" value="TQL37951.1"/>
    <property type="molecule type" value="Genomic_DNA"/>
</dbReference>
<accession>A0A542XQ48</accession>
<reference evidence="3 4" key="1">
    <citation type="submission" date="2019-06" db="EMBL/GenBank/DDBJ databases">
        <title>Sequencing the genomes of 1000 actinobacteria strains.</title>
        <authorList>
            <person name="Klenk H.-P."/>
        </authorList>
    </citation>
    <scope>NUCLEOTIDE SEQUENCE [LARGE SCALE GENOMIC DNA]</scope>
    <source>
        <strain evidence="3 4">DSM 44819</strain>
    </source>
</reference>
<dbReference type="Proteomes" id="UP000315983">
    <property type="component" value="Unassembled WGS sequence"/>
</dbReference>
<dbReference type="RefSeq" id="WP_016812968.1">
    <property type="nucleotide sequence ID" value="NZ_BOQM01000017.1"/>
</dbReference>
<reference evidence="2 5" key="2">
    <citation type="submission" date="2021-03" db="EMBL/GenBank/DDBJ databases">
        <title>Whole genome shotgun sequence of Salinispora arenicola NBRC 105043.</title>
        <authorList>
            <person name="Komaki H."/>
            <person name="Tamura T."/>
        </authorList>
    </citation>
    <scope>NUCLEOTIDE SEQUENCE [LARGE SCALE GENOMIC DNA]</scope>
    <source>
        <strain evidence="2 5">NBRC 105043</strain>
    </source>
</reference>
<name>A0A542XQ48_SALAC</name>
<evidence type="ECO:0000313" key="5">
    <source>
        <dbReference type="Proteomes" id="UP000677457"/>
    </source>
</evidence>
<organism evidence="3 4">
    <name type="scientific">Salinispora arenicola</name>
    <dbReference type="NCBI Taxonomy" id="168697"/>
    <lineage>
        <taxon>Bacteria</taxon>
        <taxon>Bacillati</taxon>
        <taxon>Actinomycetota</taxon>
        <taxon>Actinomycetes</taxon>
        <taxon>Micromonosporales</taxon>
        <taxon>Micromonosporaceae</taxon>
        <taxon>Salinispora</taxon>
    </lineage>
</organism>
<evidence type="ECO:0000313" key="4">
    <source>
        <dbReference type="Proteomes" id="UP000315983"/>
    </source>
</evidence>